<dbReference type="STRING" id="319970.RV00_GL002343"/>
<dbReference type="InterPro" id="IPR001670">
    <property type="entry name" value="ADH_Fe/GldA"/>
</dbReference>
<dbReference type="Gene3D" id="3.40.50.1970">
    <property type="match status" value="1"/>
</dbReference>
<evidence type="ECO:0000313" key="8">
    <source>
        <dbReference type="Proteomes" id="UP000183700"/>
    </source>
</evidence>
<feature type="binding site" evidence="5">
    <location>
        <begin position="89"/>
        <end position="93"/>
    </location>
    <ligand>
        <name>NAD(+)</name>
        <dbReference type="ChEBI" id="CHEBI:57540"/>
    </ligand>
</feature>
<keyword evidence="4" id="KW-0862">Zinc</keyword>
<comment type="caution">
    <text evidence="7">The sequence shown here is derived from an EMBL/GenBank/DDBJ whole genome shotgun (WGS) entry which is preliminary data.</text>
</comment>
<dbReference type="Gene3D" id="1.20.1090.10">
    <property type="entry name" value="Dehydroquinate synthase-like - alpha domain"/>
    <property type="match status" value="1"/>
</dbReference>
<keyword evidence="3" id="KW-0560">Oxidoreductase</keyword>
<evidence type="ECO:0000256" key="5">
    <source>
        <dbReference type="PIRSR" id="PIRSR000112-3"/>
    </source>
</evidence>
<keyword evidence="2 4" id="KW-0479">Metal-binding</keyword>
<feature type="binding site" evidence="4">
    <location>
        <position position="166"/>
    </location>
    <ligand>
        <name>glycerol</name>
        <dbReference type="ChEBI" id="CHEBI:17754"/>
    </ligand>
</feature>
<dbReference type="GO" id="GO:0016614">
    <property type="term" value="F:oxidoreductase activity, acting on CH-OH group of donors"/>
    <property type="evidence" value="ECO:0007669"/>
    <property type="project" value="InterPro"/>
</dbReference>
<feature type="binding site" evidence="5">
    <location>
        <position position="126"/>
    </location>
    <ligand>
        <name>NAD(+)</name>
        <dbReference type="ChEBI" id="CHEBI:57540"/>
    </ligand>
</feature>
<dbReference type="RefSeq" id="WP_071862137.1">
    <property type="nucleotide sequence ID" value="NZ_JBHLVS010000013.1"/>
</dbReference>
<dbReference type="AlphaFoldDB" id="A0A1L8SVQ8"/>
<feature type="binding site" evidence="4">
    <location>
        <position position="269"/>
    </location>
    <ligand>
        <name>glycerol</name>
        <dbReference type="ChEBI" id="CHEBI:17754"/>
    </ligand>
</feature>
<protein>
    <recommendedName>
        <fullName evidence="6">Alcohol dehydrogenase iron-type/glycerol dehydrogenase GldA domain-containing protein</fullName>
    </recommendedName>
</protein>
<organism evidence="7 8">
    <name type="scientific">Enterococcus devriesei</name>
    <dbReference type="NCBI Taxonomy" id="319970"/>
    <lineage>
        <taxon>Bacteria</taxon>
        <taxon>Bacillati</taxon>
        <taxon>Bacillota</taxon>
        <taxon>Bacilli</taxon>
        <taxon>Lactobacillales</taxon>
        <taxon>Enterococcaceae</taxon>
        <taxon>Enterococcus</taxon>
    </lineage>
</organism>
<dbReference type="EMBL" id="JXKM01000004">
    <property type="protein sequence ID" value="OJG36199.1"/>
    <property type="molecule type" value="Genomic_DNA"/>
</dbReference>
<evidence type="ECO:0000256" key="3">
    <source>
        <dbReference type="ARBA" id="ARBA00023002"/>
    </source>
</evidence>
<evidence type="ECO:0000256" key="4">
    <source>
        <dbReference type="PIRSR" id="PIRSR000112-1"/>
    </source>
</evidence>
<evidence type="ECO:0000259" key="6">
    <source>
        <dbReference type="Pfam" id="PF00465"/>
    </source>
</evidence>
<evidence type="ECO:0000256" key="1">
    <source>
        <dbReference type="ARBA" id="ARBA00007358"/>
    </source>
</evidence>
<keyword evidence="8" id="KW-1185">Reference proteome</keyword>
<dbReference type="PIRSF" id="PIRSF000112">
    <property type="entry name" value="Glycerol_dehydrogenase"/>
    <property type="match status" value="1"/>
</dbReference>
<gene>
    <name evidence="7" type="ORF">RV00_GL002343</name>
</gene>
<name>A0A1L8SVQ8_9ENTE</name>
<dbReference type="Pfam" id="PF00465">
    <property type="entry name" value="Fe-ADH"/>
    <property type="match status" value="1"/>
</dbReference>
<dbReference type="InterPro" id="IPR016205">
    <property type="entry name" value="Glycerol_DH"/>
</dbReference>
<dbReference type="PANTHER" id="PTHR43616">
    <property type="entry name" value="GLYCEROL DEHYDROGENASE"/>
    <property type="match status" value="1"/>
</dbReference>
<evidence type="ECO:0000313" key="7">
    <source>
        <dbReference type="EMBL" id="OJG36199.1"/>
    </source>
</evidence>
<dbReference type="Proteomes" id="UP000183700">
    <property type="component" value="Unassembled WGS sequence"/>
</dbReference>
<feature type="binding site" evidence="5">
    <location>
        <position position="120"/>
    </location>
    <ligand>
        <name>NAD(+)</name>
        <dbReference type="ChEBI" id="CHEBI:57540"/>
    </ligand>
</feature>
<feature type="binding site" evidence="5">
    <location>
        <begin position="111"/>
        <end position="114"/>
    </location>
    <ligand>
        <name>NAD(+)</name>
        <dbReference type="ChEBI" id="CHEBI:57540"/>
    </ligand>
</feature>
<dbReference type="CDD" id="cd08172">
    <property type="entry name" value="GlyDH-like"/>
    <property type="match status" value="1"/>
</dbReference>
<accession>A0A1L8SVQ8</accession>
<proteinExistence type="inferred from homology"/>
<dbReference type="PROSITE" id="PS00913">
    <property type="entry name" value="ADH_IRON_1"/>
    <property type="match status" value="1"/>
</dbReference>
<dbReference type="SUPFAM" id="SSF56796">
    <property type="entry name" value="Dehydroquinate synthase-like"/>
    <property type="match status" value="1"/>
</dbReference>
<sequence>MDITTEVRPGANRYVSGDNILQSLPSYLADFKKVSIVTGEKSSEAFRKFYHKELHYPTFRYDGSSSHENAVEIAKKIQQSDLILAIGAGRVIDTAKMVAEELNAELIVIPTLISNCAPFTPIVAVYHPNRTFKAIGYMKRAPFLTLVDWKFLLATPKEYFVAGIGDTLAKWYEIEGITRNLAEDEKSAYVRLGIASAKAIQELLLTDAIPAIQDLENRQASPAFSRVTDTIIGLAGETGGFAAGFGRSAGAHAVHDGLSYLENTHDQLHGKKVAYGILVQLAHTNNLAEIENLKPFYQAAGLPLKLAELNVFDLSEESLTPVVNHAASLNETFNMVDPTITPQKIYQAIQKVESL</sequence>
<feature type="domain" description="Alcohol dehydrogenase iron-type/glycerol dehydrogenase GldA" evidence="6">
    <location>
        <begin position="12"/>
        <end position="148"/>
    </location>
</feature>
<keyword evidence="5" id="KW-0520">NAD</keyword>
<dbReference type="GO" id="GO:0046872">
    <property type="term" value="F:metal ion binding"/>
    <property type="evidence" value="ECO:0007669"/>
    <property type="project" value="UniProtKB-KW"/>
</dbReference>
<feature type="binding site" evidence="4">
    <location>
        <position position="252"/>
    </location>
    <ligand>
        <name>glycerol</name>
        <dbReference type="ChEBI" id="CHEBI:17754"/>
    </ligand>
</feature>
<comment type="cofactor">
    <cofactor evidence="4">
        <name>Zn(2+)</name>
        <dbReference type="ChEBI" id="CHEBI:29105"/>
    </cofactor>
    <text evidence="4">Binds 1 zinc ion per subunit.</text>
</comment>
<evidence type="ECO:0000256" key="2">
    <source>
        <dbReference type="ARBA" id="ARBA00022723"/>
    </source>
</evidence>
<dbReference type="InterPro" id="IPR018211">
    <property type="entry name" value="ADH_Fe_CS"/>
</dbReference>
<dbReference type="OrthoDB" id="5198708at2"/>
<dbReference type="PANTHER" id="PTHR43616:SF3">
    <property type="entry name" value="HYDROXYCARBOXYLATE DEHYDROGENASE A"/>
    <property type="match status" value="1"/>
</dbReference>
<comment type="similarity">
    <text evidence="1">Belongs to the iron-containing alcohol dehydrogenase family.</text>
</comment>
<reference evidence="7 8" key="1">
    <citation type="submission" date="2014-12" db="EMBL/GenBank/DDBJ databases">
        <title>Draft genome sequences of 29 type strains of Enterococci.</title>
        <authorList>
            <person name="Zhong Z."/>
            <person name="Sun Z."/>
            <person name="Liu W."/>
            <person name="Zhang W."/>
            <person name="Zhang H."/>
        </authorList>
    </citation>
    <scope>NUCLEOTIDE SEQUENCE [LARGE SCALE GENOMIC DNA]</scope>
    <source>
        <strain evidence="7 8">DSM 22802</strain>
    </source>
</reference>